<evidence type="ECO:0000313" key="1">
    <source>
        <dbReference type="EMBL" id="CAG5091282.1"/>
    </source>
</evidence>
<accession>A0ABN7S9D0</accession>
<protein>
    <submittedName>
        <fullName evidence="1">Oidioi.mRNA.OKI2018_I69.PAR.g12949.t1.cds</fullName>
    </submittedName>
</protein>
<sequence>MRTFSAFVLFGESVSAADVFKVTGFHQALKAYVNPDPNPDFSDDPAFEQNEGEEPEYDLTFIATNNGCNCMIHGDRPLSDMGTGPGVDRVDKKCREYKLCQQCARAKYGDWCIGEFVQYLNPGTRTIGGEEHKICRDTPDTCERALCECDLHFSKEHAKVAKLYVPEHHDMLYNADAQEILDMCIRGGKDADADRMCCGGITNAAVVFNNASPNQFCCDDVVTNTTEGFSNCVPKI</sequence>
<dbReference type="SUPFAM" id="SSF48619">
    <property type="entry name" value="Phospholipase A2, PLA2"/>
    <property type="match status" value="1"/>
</dbReference>
<name>A0ABN7S9D0_OIKDI</name>
<reference evidence="1 2" key="1">
    <citation type="submission" date="2021-04" db="EMBL/GenBank/DDBJ databases">
        <authorList>
            <person name="Bliznina A."/>
        </authorList>
    </citation>
    <scope>NUCLEOTIDE SEQUENCE [LARGE SCALE GENOMIC DNA]</scope>
</reference>
<proteinExistence type="predicted"/>
<dbReference type="InterPro" id="IPR036444">
    <property type="entry name" value="PLipase_A2_dom_sf"/>
</dbReference>
<keyword evidence="2" id="KW-1185">Reference proteome</keyword>
<organism evidence="1 2">
    <name type="scientific">Oikopleura dioica</name>
    <name type="common">Tunicate</name>
    <dbReference type="NCBI Taxonomy" id="34765"/>
    <lineage>
        <taxon>Eukaryota</taxon>
        <taxon>Metazoa</taxon>
        <taxon>Chordata</taxon>
        <taxon>Tunicata</taxon>
        <taxon>Appendicularia</taxon>
        <taxon>Copelata</taxon>
        <taxon>Oikopleuridae</taxon>
        <taxon>Oikopleura</taxon>
    </lineage>
</organism>
<gene>
    <name evidence="1" type="ORF">OKIOD_LOCUS4507</name>
</gene>
<dbReference type="Proteomes" id="UP001158576">
    <property type="component" value="Chromosome PAR"/>
</dbReference>
<dbReference type="Gene3D" id="1.20.90.10">
    <property type="entry name" value="Phospholipase A2 domain"/>
    <property type="match status" value="1"/>
</dbReference>
<evidence type="ECO:0000313" key="2">
    <source>
        <dbReference type="Proteomes" id="UP001158576"/>
    </source>
</evidence>
<dbReference type="EMBL" id="OU015568">
    <property type="protein sequence ID" value="CAG5091282.1"/>
    <property type="molecule type" value="Genomic_DNA"/>
</dbReference>